<keyword evidence="1" id="KW-0479">Metal-binding</keyword>
<dbReference type="GO" id="GO:0046872">
    <property type="term" value="F:metal ion binding"/>
    <property type="evidence" value="ECO:0007669"/>
    <property type="project" value="UniProtKB-KW"/>
</dbReference>
<keyword evidence="3" id="KW-0542">Nucleomorph</keyword>
<dbReference type="GO" id="GO:0000428">
    <property type="term" value="C:DNA-directed RNA polymerase complex"/>
    <property type="evidence" value="ECO:0007669"/>
    <property type="project" value="UniProtKB-KW"/>
</dbReference>
<dbReference type="SMART" id="SM00659">
    <property type="entry name" value="RPOLCX"/>
    <property type="match status" value="1"/>
</dbReference>
<keyword evidence="3" id="KW-0240">DNA-directed RNA polymerase</keyword>
<dbReference type="SUPFAM" id="SSF63393">
    <property type="entry name" value="RNA polymerase subunits"/>
    <property type="match status" value="1"/>
</dbReference>
<proteinExistence type="predicted"/>
<evidence type="ECO:0000313" key="3">
    <source>
        <dbReference type="EMBL" id="BAS01813.1"/>
    </source>
</evidence>
<keyword evidence="2" id="KW-0862">Zinc</keyword>
<dbReference type="AlphaFoldDB" id="A0A0H5BI65"/>
<evidence type="ECO:0000256" key="1">
    <source>
        <dbReference type="ARBA" id="ARBA00022723"/>
    </source>
</evidence>
<dbReference type="GO" id="GO:0006351">
    <property type="term" value="P:DNA-templated transcription"/>
    <property type="evidence" value="ECO:0007669"/>
    <property type="project" value="InterPro"/>
</dbReference>
<geneLocation type="nucleomorph" evidence="3"/>
<name>A0A0H5BI65_9EUKA</name>
<evidence type="ECO:0000256" key="2">
    <source>
        <dbReference type="ARBA" id="ARBA00022833"/>
    </source>
</evidence>
<keyword evidence="3" id="KW-0804">Transcription</keyword>
<dbReference type="InterPro" id="IPR029040">
    <property type="entry name" value="RPABC4/Spt4"/>
</dbReference>
<dbReference type="Gene3D" id="2.20.28.30">
    <property type="entry name" value="RNA polymerase ii, chain L"/>
    <property type="match status" value="1"/>
</dbReference>
<sequence>MASDPKKNKINRNNVEYICGKCGTIVSINQNSELTCPKCLFNIFYKKKMLSIKKIRAL</sequence>
<organism evidence="3">
    <name type="scientific">Amorphochlora amoebiformis</name>
    <dbReference type="NCBI Taxonomy" id="1561963"/>
    <lineage>
        <taxon>Eukaryota</taxon>
        <taxon>Sar</taxon>
        <taxon>Rhizaria</taxon>
        <taxon>Cercozoa</taxon>
        <taxon>Chlorarachniophyceae</taxon>
        <taxon>Amorphochlora</taxon>
    </lineage>
</organism>
<reference evidence="3" key="1">
    <citation type="journal article" date="2015" name="Genome Biol. Evol.">
        <title>Nucleomorph Genome Sequences of Two Chlorarachniophytes, Amorphochlora amoebiformis and Lotharella vacuolata.</title>
        <authorList>
            <person name="Suzuki S."/>
            <person name="Shirato S."/>
            <person name="Hirakawa Y."/>
            <person name="Ishida K."/>
        </authorList>
    </citation>
    <scope>NUCLEOTIDE SEQUENCE</scope>
    <source>
        <strain evidence="3">CCMP2058</strain>
    </source>
</reference>
<dbReference type="GO" id="GO:0003677">
    <property type="term" value="F:DNA binding"/>
    <property type="evidence" value="ECO:0007669"/>
    <property type="project" value="InterPro"/>
</dbReference>
<dbReference type="EMBL" id="AB996602">
    <property type="protein sequence ID" value="BAS01813.1"/>
    <property type="molecule type" value="Genomic_DNA"/>
</dbReference>
<accession>A0A0H5BI65</accession>
<dbReference type="GO" id="GO:0003899">
    <property type="term" value="F:DNA-directed RNA polymerase activity"/>
    <property type="evidence" value="ECO:0007669"/>
    <property type="project" value="InterPro"/>
</dbReference>
<gene>
    <name evidence="3" type="primary">rpc10</name>
</gene>
<dbReference type="InterPro" id="IPR006591">
    <property type="entry name" value="RNAP_P/RPABC4"/>
</dbReference>
<protein>
    <submittedName>
        <fullName evidence="3">DNA-directed RNA polymerases I, II and III</fullName>
    </submittedName>
</protein>
<dbReference type="Pfam" id="PF03604">
    <property type="entry name" value="Zn_ribbon_RPAB4"/>
    <property type="match status" value="1"/>
</dbReference>